<comment type="caution">
    <text evidence="4">The sequence shown here is derived from an EMBL/GenBank/DDBJ whole genome shotgun (WGS) entry which is preliminary data.</text>
</comment>
<accession>A0AAD4KIA3</accession>
<dbReference type="EMBL" id="JAJTJA010000011">
    <property type="protein sequence ID" value="KAH8691882.1"/>
    <property type="molecule type" value="Genomic_DNA"/>
</dbReference>
<proteinExistence type="inferred from homology"/>
<dbReference type="PANTHER" id="PTHR43008">
    <property type="entry name" value="BENZIL REDUCTASE"/>
    <property type="match status" value="1"/>
</dbReference>
<dbReference type="Pfam" id="PF13561">
    <property type="entry name" value="adh_short_C2"/>
    <property type="match status" value="1"/>
</dbReference>
<keyword evidence="5" id="KW-1185">Reference proteome</keyword>
<dbReference type="AlphaFoldDB" id="A0AAD4KIA3"/>
<comment type="similarity">
    <text evidence="1">Belongs to the short-chain dehydrogenases/reductases (SDR) family.</text>
</comment>
<dbReference type="InterPro" id="IPR002347">
    <property type="entry name" value="SDR_fam"/>
</dbReference>
<dbReference type="GO" id="GO:0050664">
    <property type="term" value="F:oxidoreductase activity, acting on NAD(P)H, oxygen as acceptor"/>
    <property type="evidence" value="ECO:0007669"/>
    <property type="project" value="TreeGrafter"/>
</dbReference>
<keyword evidence="3" id="KW-0560">Oxidoreductase</keyword>
<dbReference type="PANTHER" id="PTHR43008:SF4">
    <property type="entry name" value="CHAIN DEHYDROGENASE, PUTATIVE (AFU_ORTHOLOGUE AFUA_4G08710)-RELATED"/>
    <property type="match status" value="1"/>
</dbReference>
<dbReference type="RefSeq" id="XP_046067879.1">
    <property type="nucleotide sequence ID" value="XM_046220936.1"/>
</dbReference>
<evidence type="ECO:0000313" key="4">
    <source>
        <dbReference type="EMBL" id="KAH8691882.1"/>
    </source>
</evidence>
<evidence type="ECO:0000313" key="5">
    <source>
        <dbReference type="Proteomes" id="UP001201262"/>
    </source>
</evidence>
<sequence>MATHQRIVDDSYKTPIQTHLNYKDKTAVVTGGARGIGLALARQVAELGGNVAVLDYLSQPDDEFDELEKTFGIKARFYQTDVTKKESLEQSFAEVVAEFGRIDGCVTAAGIVYDAPFLGDSWENVIRAQMVNVVGTYFSAQLAARQMEAQGTGGSIVMIASICAHQTLPTQHVSSYSASKGAVKSLGHALAVELGPKNIRVNTISPGYIYTAMIEGVMERFPSLAALMRDDPPLGRIGNRADIKGAVAYYLSDASSYVTGNDILVTGGLHVGRSNPPTMTK</sequence>
<organism evidence="4 5">
    <name type="scientific">Talaromyces proteolyticus</name>
    <dbReference type="NCBI Taxonomy" id="1131652"/>
    <lineage>
        <taxon>Eukaryota</taxon>
        <taxon>Fungi</taxon>
        <taxon>Dikarya</taxon>
        <taxon>Ascomycota</taxon>
        <taxon>Pezizomycotina</taxon>
        <taxon>Eurotiomycetes</taxon>
        <taxon>Eurotiomycetidae</taxon>
        <taxon>Eurotiales</taxon>
        <taxon>Trichocomaceae</taxon>
        <taxon>Talaromyces</taxon>
        <taxon>Talaromyces sect. Bacilispori</taxon>
    </lineage>
</organism>
<evidence type="ECO:0000256" key="1">
    <source>
        <dbReference type="ARBA" id="ARBA00006484"/>
    </source>
</evidence>
<dbReference type="PRINTS" id="PR00081">
    <property type="entry name" value="GDHRDH"/>
</dbReference>
<protein>
    <submittedName>
        <fullName evidence="4">Short chain dehydrogenase</fullName>
    </submittedName>
</protein>
<evidence type="ECO:0000256" key="2">
    <source>
        <dbReference type="ARBA" id="ARBA00022857"/>
    </source>
</evidence>
<dbReference type="SUPFAM" id="SSF51735">
    <property type="entry name" value="NAD(P)-binding Rossmann-fold domains"/>
    <property type="match status" value="1"/>
</dbReference>
<dbReference type="InterPro" id="IPR036291">
    <property type="entry name" value="NAD(P)-bd_dom_sf"/>
</dbReference>
<name>A0AAD4KIA3_9EURO</name>
<gene>
    <name evidence="4" type="ORF">BGW36DRAFT_431125</name>
</gene>
<reference evidence="4" key="1">
    <citation type="submission" date="2021-12" db="EMBL/GenBank/DDBJ databases">
        <title>Convergent genome expansion in fungi linked to evolution of root-endophyte symbiosis.</title>
        <authorList>
            <consortium name="DOE Joint Genome Institute"/>
            <person name="Ke Y.-H."/>
            <person name="Bonito G."/>
            <person name="Liao H.-L."/>
            <person name="Looney B."/>
            <person name="Rojas-Flechas A."/>
            <person name="Nash J."/>
            <person name="Hameed K."/>
            <person name="Schadt C."/>
            <person name="Martin F."/>
            <person name="Crous P.W."/>
            <person name="Miettinen O."/>
            <person name="Magnuson J.K."/>
            <person name="Labbe J."/>
            <person name="Jacobson D."/>
            <person name="Doktycz M.J."/>
            <person name="Veneault-Fourrey C."/>
            <person name="Kuo A."/>
            <person name="Mondo S."/>
            <person name="Calhoun S."/>
            <person name="Riley R."/>
            <person name="Ohm R."/>
            <person name="LaButti K."/>
            <person name="Andreopoulos B."/>
            <person name="Pangilinan J."/>
            <person name="Nolan M."/>
            <person name="Tritt A."/>
            <person name="Clum A."/>
            <person name="Lipzen A."/>
            <person name="Daum C."/>
            <person name="Barry K."/>
            <person name="Grigoriev I.V."/>
            <person name="Vilgalys R."/>
        </authorList>
    </citation>
    <scope>NUCLEOTIDE SEQUENCE</scope>
    <source>
        <strain evidence="4">PMI_201</strain>
    </source>
</reference>
<dbReference type="Proteomes" id="UP001201262">
    <property type="component" value="Unassembled WGS sequence"/>
</dbReference>
<dbReference type="GeneID" id="70251223"/>
<dbReference type="GO" id="GO:0016616">
    <property type="term" value="F:oxidoreductase activity, acting on the CH-OH group of donors, NAD or NADP as acceptor"/>
    <property type="evidence" value="ECO:0007669"/>
    <property type="project" value="UniProtKB-ARBA"/>
</dbReference>
<evidence type="ECO:0000256" key="3">
    <source>
        <dbReference type="ARBA" id="ARBA00023002"/>
    </source>
</evidence>
<dbReference type="Gene3D" id="3.40.50.720">
    <property type="entry name" value="NAD(P)-binding Rossmann-like Domain"/>
    <property type="match status" value="1"/>
</dbReference>
<dbReference type="PRINTS" id="PR00080">
    <property type="entry name" value="SDRFAMILY"/>
</dbReference>
<dbReference type="FunFam" id="3.40.50.720:FF:000084">
    <property type="entry name" value="Short-chain dehydrogenase reductase"/>
    <property type="match status" value="1"/>
</dbReference>
<keyword evidence="2" id="KW-0521">NADP</keyword>